<dbReference type="GO" id="GO:0003677">
    <property type="term" value="F:DNA binding"/>
    <property type="evidence" value="ECO:0007669"/>
    <property type="project" value="UniProtKB-KW"/>
</dbReference>
<dbReference type="KEGG" id="cint:HZF06_15470"/>
<evidence type="ECO:0000259" key="2">
    <source>
        <dbReference type="PROSITE" id="PS50943"/>
    </source>
</evidence>
<dbReference type="SMART" id="SM00530">
    <property type="entry name" value="HTH_XRE"/>
    <property type="match status" value="1"/>
</dbReference>
<dbReference type="AlphaFoldDB" id="A0A7D6VYN2"/>
<dbReference type="Proteomes" id="UP000512286">
    <property type="component" value="Chromosome"/>
</dbReference>
<keyword evidence="1" id="KW-0238">DNA-binding</keyword>
<dbReference type="Pfam" id="PF01381">
    <property type="entry name" value="HTH_3"/>
    <property type="match status" value="1"/>
</dbReference>
<dbReference type="GO" id="GO:0003700">
    <property type="term" value="F:DNA-binding transcription factor activity"/>
    <property type="evidence" value="ECO:0007669"/>
    <property type="project" value="TreeGrafter"/>
</dbReference>
<sequence length="204" mass="23795">MFVCLVILNFQFSKTYISQTKRSVYMQIGDKIRRLRIEKQLTQEELANRCELSKGFISQLENDLTSPSIATLIDILEILGTNLTEFFSEDNQERVTFTKDDMFEKEDSELKYSLMWLIPNAQKNEMEPIMITLDPDGRYVEEEPHEGEEFGYVLSGIITLHLGDRKYKVRKGESFYFKPRENHFISNPGKTSAKVIWISTPPSF</sequence>
<dbReference type="PANTHER" id="PTHR46797">
    <property type="entry name" value="HTH-TYPE TRANSCRIPTIONAL REGULATOR"/>
    <property type="match status" value="1"/>
</dbReference>
<gene>
    <name evidence="3" type="ORF">HZF06_15470</name>
</gene>
<proteinExistence type="predicted"/>
<dbReference type="InterPro" id="IPR011051">
    <property type="entry name" value="RmlC_Cupin_sf"/>
</dbReference>
<dbReference type="PROSITE" id="PS50943">
    <property type="entry name" value="HTH_CROC1"/>
    <property type="match status" value="1"/>
</dbReference>
<protein>
    <submittedName>
        <fullName evidence="3">Helix-turn-helix transcriptional regulator</fullName>
    </submittedName>
</protein>
<dbReference type="PANTHER" id="PTHR46797:SF2">
    <property type="entry name" value="TRANSCRIPTIONAL REGULATOR"/>
    <property type="match status" value="1"/>
</dbReference>
<dbReference type="SUPFAM" id="SSF51182">
    <property type="entry name" value="RmlC-like cupins"/>
    <property type="match status" value="1"/>
</dbReference>
<evidence type="ECO:0000313" key="4">
    <source>
        <dbReference type="Proteomes" id="UP000512286"/>
    </source>
</evidence>
<dbReference type="InterPro" id="IPR013096">
    <property type="entry name" value="Cupin_2"/>
</dbReference>
<dbReference type="CDD" id="cd00093">
    <property type="entry name" value="HTH_XRE"/>
    <property type="match status" value="1"/>
</dbReference>
<dbReference type="InterPro" id="IPR001387">
    <property type="entry name" value="Cro/C1-type_HTH"/>
</dbReference>
<dbReference type="InterPro" id="IPR050807">
    <property type="entry name" value="TransReg_Diox_bact_type"/>
</dbReference>
<dbReference type="Gene3D" id="2.60.120.10">
    <property type="entry name" value="Jelly Rolls"/>
    <property type="match status" value="1"/>
</dbReference>
<evidence type="ECO:0000256" key="1">
    <source>
        <dbReference type="ARBA" id="ARBA00023125"/>
    </source>
</evidence>
<dbReference type="CDD" id="cd02209">
    <property type="entry name" value="cupin_XRE_C"/>
    <property type="match status" value="1"/>
</dbReference>
<dbReference type="InterPro" id="IPR014710">
    <property type="entry name" value="RmlC-like_jellyroll"/>
</dbReference>
<reference evidence="3 4" key="1">
    <citation type="submission" date="2020-07" db="EMBL/GenBank/DDBJ databases">
        <title>Electron transfer.</title>
        <authorList>
            <person name="Huang L."/>
            <person name="Liu X."/>
            <person name="Zhou S."/>
        </authorList>
    </citation>
    <scope>NUCLEOTIDE SEQUENCE [LARGE SCALE GENOMIC DNA]</scope>
    <source>
        <strain evidence="3 4">Lx1</strain>
    </source>
</reference>
<dbReference type="InterPro" id="IPR010982">
    <property type="entry name" value="Lambda_DNA-bd_dom_sf"/>
</dbReference>
<organism evidence="3 4">
    <name type="scientific">Clostridium intestinale</name>
    <dbReference type="NCBI Taxonomy" id="36845"/>
    <lineage>
        <taxon>Bacteria</taxon>
        <taxon>Bacillati</taxon>
        <taxon>Bacillota</taxon>
        <taxon>Clostridia</taxon>
        <taxon>Eubacteriales</taxon>
        <taxon>Clostridiaceae</taxon>
        <taxon>Clostridium</taxon>
    </lineage>
</organism>
<dbReference type="SUPFAM" id="SSF47413">
    <property type="entry name" value="lambda repressor-like DNA-binding domains"/>
    <property type="match status" value="1"/>
</dbReference>
<evidence type="ECO:0000313" key="3">
    <source>
        <dbReference type="EMBL" id="QLY82372.1"/>
    </source>
</evidence>
<dbReference type="Pfam" id="PF07883">
    <property type="entry name" value="Cupin_2"/>
    <property type="match status" value="1"/>
</dbReference>
<name>A0A7D6VYN2_9CLOT</name>
<dbReference type="Gene3D" id="1.10.260.40">
    <property type="entry name" value="lambda repressor-like DNA-binding domains"/>
    <property type="match status" value="1"/>
</dbReference>
<dbReference type="EMBL" id="CP059378">
    <property type="protein sequence ID" value="QLY82372.1"/>
    <property type="molecule type" value="Genomic_DNA"/>
</dbReference>
<accession>A0A7D6VYN2</accession>
<feature type="domain" description="HTH cro/C1-type" evidence="2">
    <location>
        <begin position="32"/>
        <end position="86"/>
    </location>
</feature>
<dbReference type="GO" id="GO:0005829">
    <property type="term" value="C:cytosol"/>
    <property type="evidence" value="ECO:0007669"/>
    <property type="project" value="TreeGrafter"/>
</dbReference>